<sequence length="690" mass="75713">MARDSRYDILFEPMAIGPVTAKNRFYQVPHCNGGGYRDPSAAAEMRGIKSQGGWGVIFTEQCEMHHTSEITPFIELRLWDDADIPMIAKMADRMKEHGSLAGIQLAYSGVNGPNLYTKEVPLAVSAMPIRTFTNDPVSARALDKADIRDLRRWFVNAAKRSRMAGFDLICLYGAHGFGIFQHFLSRVTNHRTDEYGGSLENRARFVREVVEDLRNEVGDTMGLTLRLSLDEMMGDLSFANSEVRDFVEMHADLPDLWDLAHGAWEDCSGPSRFKEEAAQFDLVTGIKSLTSKPVVGVGRFTSPDVMVKQITSGTLDFIGCARPSIADPFLPKKIEEGRIEDIRECIGCNICITGDMTMSISRCTQNPTFMEEWRKGWHPERIAAKGASSSVLIVGAGPAGLEAARACAERGYDVALAEAGTTLGGRVARERLLPGLSAWGRVADYRTYQISQKPNVETYFDSRLSAEDILDFGFENICIATGSHWRRDGVARQHVVPMPIDPAMPVFTPDDLMAGERPLGHVVLYDDDHYYMGGVLAELLVQSGCTVTLITPAAYVSEWTVNTLEQTAIHRKLAGLRVSLLTNRGVTGIGADHVLINDVFTDAVSPLVCDAVVVVASRQPDDGVHTALKTREADWADAGIKSVRLIGDANAPGPIAWATYAGHRYARELDEASIGDALPFRREIAALATD</sequence>
<dbReference type="CDD" id="cd02929">
    <property type="entry name" value="TMADH_HD_FMN"/>
    <property type="match status" value="1"/>
</dbReference>
<keyword evidence="4" id="KW-0285">Flavoprotein</keyword>
<comment type="cofactor">
    <cofactor evidence="2">
        <name>[4Fe-4S] cluster</name>
        <dbReference type="ChEBI" id="CHEBI:49883"/>
    </cofactor>
</comment>
<dbReference type="AlphaFoldDB" id="A0A238LDA4"/>
<comment type="cofactor">
    <cofactor evidence="1">
        <name>FMN</name>
        <dbReference type="ChEBI" id="CHEBI:58210"/>
    </cofactor>
</comment>
<keyword evidence="6" id="KW-0479">Metal-binding</keyword>
<dbReference type="PANTHER" id="PTHR42917">
    <property type="entry name" value="2,4-DIENOYL-COA REDUCTASE"/>
    <property type="match status" value="1"/>
</dbReference>
<dbReference type="GO" id="GO:0051536">
    <property type="term" value="F:iron-sulfur cluster binding"/>
    <property type="evidence" value="ECO:0007669"/>
    <property type="project" value="UniProtKB-KW"/>
</dbReference>
<reference evidence="12 13" key="1">
    <citation type="submission" date="2017-05" db="EMBL/GenBank/DDBJ databases">
        <authorList>
            <person name="Song R."/>
            <person name="Chenine A.L."/>
            <person name="Ruprecht R.M."/>
        </authorList>
    </citation>
    <scope>NUCLEOTIDE SEQUENCE [LARGE SCALE GENOMIC DNA]</scope>
    <source>
        <strain evidence="12 13">CECT 8899</strain>
    </source>
</reference>
<dbReference type="Gene3D" id="3.20.20.70">
    <property type="entry name" value="Aldolase class I"/>
    <property type="match status" value="1"/>
</dbReference>
<dbReference type="Pfam" id="PF13450">
    <property type="entry name" value="NAD_binding_8"/>
    <property type="match status" value="1"/>
</dbReference>
<evidence type="ECO:0000256" key="3">
    <source>
        <dbReference type="ARBA" id="ARBA00011048"/>
    </source>
</evidence>
<dbReference type="PANTHER" id="PTHR42917:SF2">
    <property type="entry name" value="2,4-DIENOYL-COA REDUCTASE [(2E)-ENOYL-COA-PRODUCING]"/>
    <property type="match status" value="1"/>
</dbReference>
<evidence type="ECO:0000256" key="2">
    <source>
        <dbReference type="ARBA" id="ARBA00001966"/>
    </source>
</evidence>
<dbReference type="EMBL" id="FXZK01000002">
    <property type="protein sequence ID" value="SMY07533.1"/>
    <property type="molecule type" value="Genomic_DNA"/>
</dbReference>
<dbReference type="Gene3D" id="3.50.50.60">
    <property type="entry name" value="FAD/NAD(P)-binding domain"/>
    <property type="match status" value="1"/>
</dbReference>
<feature type="domain" description="NADH:flavin oxidoreductase/NADH oxidase N-terminal" evidence="10">
    <location>
        <begin position="10"/>
        <end position="339"/>
    </location>
</feature>
<dbReference type="GO" id="GO:0046872">
    <property type="term" value="F:metal ion binding"/>
    <property type="evidence" value="ECO:0007669"/>
    <property type="project" value="UniProtKB-KW"/>
</dbReference>
<dbReference type="OrthoDB" id="9784632at2"/>
<keyword evidence="7 12" id="KW-0560">Oxidoreductase</keyword>
<dbReference type="PRINTS" id="PR00411">
    <property type="entry name" value="PNDRDTASEI"/>
</dbReference>
<evidence type="ECO:0000259" key="10">
    <source>
        <dbReference type="Pfam" id="PF00724"/>
    </source>
</evidence>
<evidence type="ECO:0000256" key="9">
    <source>
        <dbReference type="ARBA" id="ARBA00023014"/>
    </source>
</evidence>
<evidence type="ECO:0000256" key="8">
    <source>
        <dbReference type="ARBA" id="ARBA00023004"/>
    </source>
</evidence>
<evidence type="ECO:0000313" key="13">
    <source>
        <dbReference type="Proteomes" id="UP000201613"/>
    </source>
</evidence>
<dbReference type="SUPFAM" id="SSF51905">
    <property type="entry name" value="FAD/NAD(P)-binding domain"/>
    <property type="match status" value="1"/>
</dbReference>
<dbReference type="InterPro" id="IPR013785">
    <property type="entry name" value="Aldolase_TIM"/>
</dbReference>
<evidence type="ECO:0000256" key="1">
    <source>
        <dbReference type="ARBA" id="ARBA00001917"/>
    </source>
</evidence>
<evidence type="ECO:0000313" key="12">
    <source>
        <dbReference type="EMBL" id="SMY07533.1"/>
    </source>
</evidence>
<dbReference type="InterPro" id="IPR051793">
    <property type="entry name" value="NADH:flavin_oxidoreductase"/>
</dbReference>
<accession>A0A238LDA4</accession>
<dbReference type="GO" id="GO:0010181">
    <property type="term" value="F:FMN binding"/>
    <property type="evidence" value="ECO:0007669"/>
    <property type="project" value="InterPro"/>
</dbReference>
<organism evidence="12 13">
    <name type="scientific">Flavimaricola marinus</name>
    <dbReference type="NCBI Taxonomy" id="1819565"/>
    <lineage>
        <taxon>Bacteria</taxon>
        <taxon>Pseudomonadati</taxon>
        <taxon>Pseudomonadota</taxon>
        <taxon>Alphaproteobacteria</taxon>
        <taxon>Rhodobacterales</taxon>
        <taxon>Paracoccaceae</taxon>
        <taxon>Flavimaricola</taxon>
    </lineage>
</organism>
<dbReference type="InterPro" id="IPR036188">
    <property type="entry name" value="FAD/NAD-bd_sf"/>
</dbReference>
<dbReference type="EC" id="1.5.8.2" evidence="12"/>
<gene>
    <name evidence="12" type="primary">tmd</name>
    <name evidence="12" type="ORF">LOM8899_01669</name>
</gene>
<keyword evidence="5" id="KW-0288">FMN</keyword>
<dbReference type="InterPro" id="IPR054428">
    <property type="entry name" value="TMADH/DMDH/HD_second_a-b"/>
</dbReference>
<evidence type="ECO:0000256" key="4">
    <source>
        <dbReference type="ARBA" id="ARBA00022630"/>
    </source>
</evidence>
<keyword evidence="9" id="KW-0411">Iron-sulfur</keyword>
<proteinExistence type="inferred from homology"/>
<evidence type="ECO:0000256" key="6">
    <source>
        <dbReference type="ARBA" id="ARBA00022723"/>
    </source>
</evidence>
<keyword evidence="13" id="KW-1185">Reference proteome</keyword>
<dbReference type="SUPFAM" id="SSF51395">
    <property type="entry name" value="FMN-linked oxidoreductases"/>
    <property type="match status" value="1"/>
</dbReference>
<evidence type="ECO:0000256" key="5">
    <source>
        <dbReference type="ARBA" id="ARBA00022643"/>
    </source>
</evidence>
<feature type="domain" description="TMADH/DMDH/HD second alpha/beta" evidence="11">
    <location>
        <begin position="508"/>
        <end position="603"/>
    </location>
</feature>
<dbReference type="Gene3D" id="3.40.50.720">
    <property type="entry name" value="NAD(P)-binding Rossmann-like Domain"/>
    <property type="match status" value="1"/>
</dbReference>
<dbReference type="Pfam" id="PF22620">
    <property type="entry name" value="OYE-like_second_a-b"/>
    <property type="match status" value="1"/>
</dbReference>
<dbReference type="RefSeq" id="WP_093991874.1">
    <property type="nucleotide sequence ID" value="NZ_FXZK01000002.1"/>
</dbReference>
<dbReference type="InterPro" id="IPR001155">
    <property type="entry name" value="OxRdtase_FMN_N"/>
</dbReference>
<dbReference type="PRINTS" id="PR00368">
    <property type="entry name" value="FADPNR"/>
</dbReference>
<keyword evidence="8" id="KW-0408">Iron</keyword>
<dbReference type="Pfam" id="PF00724">
    <property type="entry name" value="Oxidored_FMN"/>
    <property type="match status" value="1"/>
</dbReference>
<dbReference type="Proteomes" id="UP000201613">
    <property type="component" value="Unassembled WGS sequence"/>
</dbReference>
<name>A0A238LDA4_9RHOB</name>
<evidence type="ECO:0000259" key="11">
    <source>
        <dbReference type="Pfam" id="PF22620"/>
    </source>
</evidence>
<comment type="similarity">
    <text evidence="3">In the N-terminal section; belongs to the NADH:flavin oxidoreductase/NADH oxidase family.</text>
</comment>
<dbReference type="GO" id="GO:0050470">
    <property type="term" value="F:trimethylamine dehydrogenase activity"/>
    <property type="evidence" value="ECO:0007669"/>
    <property type="project" value="UniProtKB-EC"/>
</dbReference>
<dbReference type="InterPro" id="IPR037348">
    <property type="entry name" value="TMADH/DMDH_FMN-bd"/>
</dbReference>
<protein>
    <submittedName>
        <fullName evidence="12">Trimethylamine dehydrogenase</fullName>
        <ecNumber evidence="12">1.5.8.2</ecNumber>
    </submittedName>
</protein>
<evidence type="ECO:0000256" key="7">
    <source>
        <dbReference type="ARBA" id="ARBA00023002"/>
    </source>
</evidence>